<accession>A0ABN4BLT0</accession>
<keyword evidence="3" id="KW-1185">Reference proteome</keyword>
<keyword evidence="1" id="KW-0472">Membrane</keyword>
<sequence>MWNNLLDYWKSFSFLGAISLPLLGVFFLGTKLINWSSPYGYYTRLKLFIKTSNSTRSVDLVAEYPTTNLDKVSHWKYCLPKNSQLKKESTVTTTNSTSSEEDCQLDWSRSSNSDLVNYLLKLGVKFLKLRHQINLLLIYSFYDKVSEDNYLRDEMIKKCGLKGKNNQEYLKDFFISETPISKNCLLVPEEVTLNLTVGEGTQQQASSQQTEIKLEELQKGKVSGNIRYSLSDWWGKLHEFSESGNNGNGTKSSILIKVLSKPFDLELENPPSQGANGKLNFDDLFKKYERKELNMCDFCKDCQYSGGAEQACKSVAK</sequence>
<reference evidence="2 3" key="1">
    <citation type="journal article" date="2014" name="Genome Announc.">
        <title>Complete Genome Sequence of Mycoplasma ovis Strain Michigan, a Hemoplasma of Sheep with Two Distinct 16S rRNA Genes.</title>
        <authorList>
            <person name="Deshuillers P.L."/>
            <person name="Santos A.P."/>
            <person name="do Nascimento N.C."/>
            <person name="Hampel J.A."/>
            <person name="Bergin I.L."/>
            <person name="Dyson M.C."/>
            <person name="Messick J.B."/>
        </authorList>
    </citation>
    <scope>NUCLEOTIDE SEQUENCE [LARGE SCALE GENOMIC DNA]</scope>
    <source>
        <strain evidence="2 3">Michigan</strain>
    </source>
</reference>
<keyword evidence="1" id="KW-1133">Transmembrane helix</keyword>
<proteinExistence type="predicted"/>
<protein>
    <submittedName>
        <fullName evidence="2">Uncharacterized protein</fullName>
    </submittedName>
</protein>
<dbReference type="Proteomes" id="UP000018745">
    <property type="component" value="Chromosome"/>
</dbReference>
<gene>
    <name evidence="2" type="ORF">OVS_03105</name>
</gene>
<organism evidence="2 3">
    <name type="scientific">Mycoplasma ovis str. Michigan</name>
    <dbReference type="NCBI Taxonomy" id="1415773"/>
    <lineage>
        <taxon>Bacteria</taxon>
        <taxon>Bacillati</taxon>
        <taxon>Mycoplasmatota</taxon>
        <taxon>Mollicutes</taxon>
        <taxon>Mycoplasmataceae</taxon>
        <taxon>Mycoplasma</taxon>
    </lineage>
</organism>
<dbReference type="RefSeq" id="WP_024071389.1">
    <property type="nucleotide sequence ID" value="NC_023062.1"/>
</dbReference>
<evidence type="ECO:0000313" key="3">
    <source>
        <dbReference type="Proteomes" id="UP000018745"/>
    </source>
</evidence>
<keyword evidence="1" id="KW-0812">Transmembrane</keyword>
<feature type="transmembrane region" description="Helical" evidence="1">
    <location>
        <begin position="12"/>
        <end position="34"/>
    </location>
</feature>
<evidence type="ECO:0000313" key="2">
    <source>
        <dbReference type="EMBL" id="AHC40380.1"/>
    </source>
</evidence>
<evidence type="ECO:0000256" key="1">
    <source>
        <dbReference type="SAM" id="Phobius"/>
    </source>
</evidence>
<dbReference type="EMBL" id="CP006935">
    <property type="protein sequence ID" value="AHC40380.1"/>
    <property type="molecule type" value="Genomic_DNA"/>
</dbReference>
<name>A0ABN4BLT0_9MOLU</name>